<protein>
    <submittedName>
        <fullName evidence="2">Uncharacterized protein</fullName>
    </submittedName>
</protein>
<keyword evidence="1" id="KW-1133">Transmembrane helix</keyword>
<accession>A0A0F9KV45</accession>
<keyword evidence="1" id="KW-0812">Transmembrane</keyword>
<feature type="transmembrane region" description="Helical" evidence="1">
    <location>
        <begin position="36"/>
        <end position="56"/>
    </location>
</feature>
<comment type="caution">
    <text evidence="2">The sequence shown here is derived from an EMBL/GenBank/DDBJ whole genome shotgun (WGS) entry which is preliminary data.</text>
</comment>
<name>A0A0F9KV45_9ZZZZ</name>
<sequence length="68" mass="7934">MTKKKKEVLRSLAVLLITPIGVYLGFSLMIAESIWYSLPLAFMIFMLFANTVSIWYKMFPKVNEKENK</sequence>
<dbReference type="AlphaFoldDB" id="A0A0F9KV45"/>
<evidence type="ECO:0000256" key="1">
    <source>
        <dbReference type="SAM" id="Phobius"/>
    </source>
</evidence>
<feature type="transmembrane region" description="Helical" evidence="1">
    <location>
        <begin position="12"/>
        <end position="30"/>
    </location>
</feature>
<reference evidence="2" key="1">
    <citation type="journal article" date="2015" name="Nature">
        <title>Complex archaea that bridge the gap between prokaryotes and eukaryotes.</title>
        <authorList>
            <person name="Spang A."/>
            <person name="Saw J.H."/>
            <person name="Jorgensen S.L."/>
            <person name="Zaremba-Niedzwiedzka K."/>
            <person name="Martijn J."/>
            <person name="Lind A.E."/>
            <person name="van Eijk R."/>
            <person name="Schleper C."/>
            <person name="Guy L."/>
            <person name="Ettema T.J."/>
        </authorList>
    </citation>
    <scope>NUCLEOTIDE SEQUENCE</scope>
</reference>
<proteinExistence type="predicted"/>
<evidence type="ECO:0000313" key="2">
    <source>
        <dbReference type="EMBL" id="KKM85583.1"/>
    </source>
</evidence>
<gene>
    <name evidence="2" type="ORF">LCGC14_1287530</name>
</gene>
<dbReference type="EMBL" id="LAZR01007386">
    <property type="protein sequence ID" value="KKM85583.1"/>
    <property type="molecule type" value="Genomic_DNA"/>
</dbReference>
<organism evidence="2">
    <name type="scientific">marine sediment metagenome</name>
    <dbReference type="NCBI Taxonomy" id="412755"/>
    <lineage>
        <taxon>unclassified sequences</taxon>
        <taxon>metagenomes</taxon>
        <taxon>ecological metagenomes</taxon>
    </lineage>
</organism>
<keyword evidence="1" id="KW-0472">Membrane</keyword>